<gene>
    <name evidence="1" type="ORF">GC101_25045</name>
</gene>
<dbReference type="Gene3D" id="2.60.120.10">
    <property type="entry name" value="Jelly Rolls"/>
    <property type="match status" value="1"/>
</dbReference>
<dbReference type="CDD" id="cd02208">
    <property type="entry name" value="cupin_RmlC-like"/>
    <property type="match status" value="1"/>
</dbReference>
<sequence>MHRISDEDAYKYGIETRHDLMDSGERRFRLICSTDGSSYCRTVASEKGAWQSSHYHKSVSEIYVVQSGWMVYAELKEEDFKLRVLREGETVSFAPFVHHNIYLSTEAVIHTIKYGKSEDNDWYASPELDNLTQHLSSEALLSI</sequence>
<comment type="caution">
    <text evidence="1">The sequence shown here is derived from an EMBL/GenBank/DDBJ whole genome shotgun (WGS) entry which is preliminary data.</text>
</comment>
<dbReference type="SUPFAM" id="SSF51182">
    <property type="entry name" value="RmlC-like cupins"/>
    <property type="match status" value="1"/>
</dbReference>
<evidence type="ECO:0000313" key="2">
    <source>
        <dbReference type="Proteomes" id="UP000596857"/>
    </source>
</evidence>
<keyword evidence="2" id="KW-1185">Reference proteome</keyword>
<organism evidence="1 2">
    <name type="scientific">Paenibacillus phytohabitans</name>
    <dbReference type="NCBI Taxonomy" id="2654978"/>
    <lineage>
        <taxon>Bacteria</taxon>
        <taxon>Bacillati</taxon>
        <taxon>Bacillota</taxon>
        <taxon>Bacilli</taxon>
        <taxon>Bacillales</taxon>
        <taxon>Paenibacillaceae</taxon>
        <taxon>Paenibacillus</taxon>
    </lineage>
</organism>
<name>A0ABX1YM62_9BACL</name>
<protein>
    <recommendedName>
        <fullName evidence="3">Cupin 2 conserved barrel domain-containing protein</fullName>
    </recommendedName>
</protein>
<reference evidence="1 2" key="1">
    <citation type="submission" date="2019-10" db="EMBL/GenBank/DDBJ databases">
        <title>Description of Paenibacillus terricola sp. nov.</title>
        <authorList>
            <person name="Carlier A."/>
            <person name="Qi S."/>
        </authorList>
    </citation>
    <scope>NUCLEOTIDE SEQUENCE [LARGE SCALE GENOMIC DNA]</scope>
    <source>
        <strain evidence="1 2">LMG 31459</strain>
    </source>
</reference>
<evidence type="ECO:0000313" key="1">
    <source>
        <dbReference type="EMBL" id="NOU82135.1"/>
    </source>
</evidence>
<dbReference type="RefSeq" id="WP_171719492.1">
    <property type="nucleotide sequence ID" value="NZ_WHOB01000069.1"/>
</dbReference>
<accession>A0ABX1YM62</accession>
<evidence type="ECO:0008006" key="3">
    <source>
        <dbReference type="Google" id="ProtNLM"/>
    </source>
</evidence>
<dbReference type="Proteomes" id="UP000596857">
    <property type="component" value="Unassembled WGS sequence"/>
</dbReference>
<dbReference type="InterPro" id="IPR011051">
    <property type="entry name" value="RmlC_Cupin_sf"/>
</dbReference>
<dbReference type="InterPro" id="IPR014710">
    <property type="entry name" value="RmlC-like_jellyroll"/>
</dbReference>
<dbReference type="EMBL" id="WHOB01000069">
    <property type="protein sequence ID" value="NOU82135.1"/>
    <property type="molecule type" value="Genomic_DNA"/>
</dbReference>
<proteinExistence type="predicted"/>